<evidence type="ECO:0000313" key="2">
    <source>
        <dbReference type="EMBL" id="EEP81662.1"/>
    </source>
</evidence>
<name>C4JVD5_UNCRE</name>
<dbReference type="Proteomes" id="UP000002058">
    <property type="component" value="Unassembled WGS sequence"/>
</dbReference>
<keyword evidence="3" id="KW-1185">Reference proteome</keyword>
<dbReference type="InterPro" id="IPR056779">
    <property type="entry name" value="Csf1_C"/>
</dbReference>
<dbReference type="KEGG" id="ure:UREG_06527"/>
<proteinExistence type="predicted"/>
<evidence type="ECO:0000313" key="3">
    <source>
        <dbReference type="Proteomes" id="UP000002058"/>
    </source>
</evidence>
<dbReference type="OrthoDB" id="4196223at2759"/>
<dbReference type="GeneID" id="8442634"/>
<accession>C4JVD5</accession>
<sequence length="1070" mass="118422">MYTEKPSPLYNVRLTLAGINIHSSAPSLQVENSFADMDLGVGVIQINLDNSDDLGLPQLDVSFSRILFDLRRRESGQIQSFGTLDLSAQLSGTSRKTDKDGVVRYYHLSSRCFHIALSAETASMMVDIAAHLQERFKTLDMSQDIKQLRKLRRIRSRGKDPASQIPTINVDEPSARKDLFDAIYSVDLSSIQLSWLVSTFAKPPQGKELEDLVFSVSRIELATGRQSAARLRIEEMQLQMVPQCDDKQNRSQNSALLPEAVFDVGYLASGSERRLSFQAAGKMLDIRVTSDFILPASILQRSLASASESLREAKLRWRKEMPSEQEKKAIGPNINQLTSLLVDADFAGAVVSLQGRHGPREEGAGTTASFNLESSGAHGAHYFPQDTISIATLRAPGVAIKVQFEDKDGKDPMLNAEVKVAASTNVLHPTVVPLITEITSSVKEVGLRICKQEFTLSCQPIARVAATARFEDSYITVNTVQSAEQRRFFAILVAFNKLQASIKHVYSSESTANFDIDSIVVSLMNSKHVSSSNGISAILRINPARVHINAKQVQDFLLFHEIWMPPDDPSNAQKAKPPSLDSQAYLVQQYQQMASAEAFPWNSTIAIEQLDVQIDLGQTLGKSQFATKNLWLSSKKNSDWEQNLCVGFETMSIQNTGRLGGLVELFDFKIRTSIEWMDGHHSEYHTPLIQAAIGFGRLQSKVSFEYQPFLVANVSSFEFLMYNVRDASKTHSDRLVSFLEGGKLHVYCTTLTASQGLALFQTLQRLVQDKQAAYEASLKEIEGFIRRRSILGFPEAEEASAARSDPDEIKMPISLQTKVVVSLQEVKIGAFPSTFQDNQIFKLEALGAEAQFSVAIQSGKIHGGLGLTLGQLRIALSSVNRPTEVIPGEFSVDETVSRAVGSRGGTILKVPRLVATMETWQIPTSNHIDYIFKSSFEGKVDVGWNYSRIAFIRGMWDTHSRALANRLGKPLPQAAVQITGAPNGEDGEYSGQEKITAVVNVPQSRYTYTALETPVIETPQLRDMGEATPPLEWIGLHRDKLPNITHQIIIVTLMEVVKDVEDAYFKILGS</sequence>
<dbReference type="GO" id="GO:0006113">
    <property type="term" value="P:fermentation"/>
    <property type="evidence" value="ECO:0007669"/>
    <property type="project" value="InterPro"/>
</dbReference>
<dbReference type="AlphaFoldDB" id="C4JVD5"/>
<dbReference type="PANTHER" id="PTHR32085">
    <property type="entry name" value="PROTEIN CSF1"/>
    <property type="match status" value="1"/>
</dbReference>
<dbReference type="HOGENOM" id="CLU_258636_0_0_1"/>
<dbReference type="GO" id="GO:0016020">
    <property type="term" value="C:membrane"/>
    <property type="evidence" value="ECO:0007669"/>
    <property type="project" value="InterPro"/>
</dbReference>
<dbReference type="VEuPathDB" id="FungiDB:UREG_06527"/>
<dbReference type="Pfam" id="PF25038">
    <property type="entry name" value="Csf1_C"/>
    <property type="match status" value="1"/>
</dbReference>
<dbReference type="STRING" id="336963.C4JVD5"/>
<protein>
    <recommendedName>
        <fullName evidence="1">Csf1 C-terminal region domain-containing protein</fullName>
    </recommendedName>
</protein>
<dbReference type="RefSeq" id="XP_002583560.1">
    <property type="nucleotide sequence ID" value="XM_002583514.1"/>
</dbReference>
<evidence type="ECO:0000259" key="1">
    <source>
        <dbReference type="Pfam" id="PF25038"/>
    </source>
</evidence>
<dbReference type="InParanoid" id="C4JVD5"/>
<dbReference type="EMBL" id="CH476618">
    <property type="protein sequence ID" value="EEP81662.1"/>
    <property type="molecule type" value="Genomic_DNA"/>
</dbReference>
<dbReference type="PANTHER" id="PTHR32085:SF3">
    <property type="entry name" value="PROTEIN CSF1"/>
    <property type="match status" value="1"/>
</dbReference>
<dbReference type="eggNOG" id="KOG3596">
    <property type="taxonomic scope" value="Eukaryota"/>
</dbReference>
<reference evidence="3" key="1">
    <citation type="journal article" date="2009" name="Genome Res.">
        <title>Comparative genomic analyses of the human fungal pathogens Coccidioides and their relatives.</title>
        <authorList>
            <person name="Sharpton T.J."/>
            <person name="Stajich J.E."/>
            <person name="Rounsley S.D."/>
            <person name="Gardner M.J."/>
            <person name="Wortman J.R."/>
            <person name="Jordar V.S."/>
            <person name="Maiti R."/>
            <person name="Kodira C.D."/>
            <person name="Neafsey D.E."/>
            <person name="Zeng Q."/>
            <person name="Hung C.-Y."/>
            <person name="McMahan C."/>
            <person name="Muszewska A."/>
            <person name="Grynberg M."/>
            <person name="Mandel M.A."/>
            <person name="Kellner E.M."/>
            <person name="Barker B.M."/>
            <person name="Galgiani J.N."/>
            <person name="Orbach M.J."/>
            <person name="Kirkland T.N."/>
            <person name="Cole G.T."/>
            <person name="Henn M.R."/>
            <person name="Birren B.W."/>
            <person name="Taylor J.W."/>
        </authorList>
    </citation>
    <scope>NUCLEOTIDE SEQUENCE [LARGE SCALE GENOMIC DNA]</scope>
    <source>
        <strain evidence="3">UAMH 1704</strain>
    </source>
</reference>
<gene>
    <name evidence="2" type="ORF">UREG_06527</name>
</gene>
<feature type="domain" description="Csf1 C-terminal region" evidence="1">
    <location>
        <begin position="445"/>
        <end position="1069"/>
    </location>
</feature>
<dbReference type="InterPro" id="IPR029636">
    <property type="entry name" value="Csf1"/>
</dbReference>
<organism evidence="2 3">
    <name type="scientific">Uncinocarpus reesii (strain UAMH 1704)</name>
    <dbReference type="NCBI Taxonomy" id="336963"/>
    <lineage>
        <taxon>Eukaryota</taxon>
        <taxon>Fungi</taxon>
        <taxon>Dikarya</taxon>
        <taxon>Ascomycota</taxon>
        <taxon>Pezizomycotina</taxon>
        <taxon>Eurotiomycetes</taxon>
        <taxon>Eurotiomycetidae</taxon>
        <taxon>Onygenales</taxon>
        <taxon>Onygenaceae</taxon>
        <taxon>Uncinocarpus</taxon>
    </lineage>
</organism>